<dbReference type="InterPro" id="IPR035914">
    <property type="entry name" value="Sperma_CUB_dom_sf"/>
</dbReference>
<dbReference type="EMBL" id="MU827325">
    <property type="protein sequence ID" value="KAJ7356091.1"/>
    <property type="molecule type" value="Genomic_DNA"/>
</dbReference>
<dbReference type="CDD" id="cd00063">
    <property type="entry name" value="FN3"/>
    <property type="match status" value="1"/>
</dbReference>
<evidence type="ECO:0000313" key="5">
    <source>
        <dbReference type="EMBL" id="KAJ7356091.1"/>
    </source>
</evidence>
<dbReference type="SUPFAM" id="SSF49265">
    <property type="entry name" value="Fibronectin type III"/>
    <property type="match status" value="1"/>
</dbReference>
<feature type="domain" description="CUB" evidence="3">
    <location>
        <begin position="1"/>
        <end position="109"/>
    </location>
</feature>
<feature type="non-terminal residue" evidence="5">
    <location>
        <position position="1"/>
    </location>
</feature>
<sequence>CSTTLNETFGQIDFKSTSFSYIRCYWIIQSAGVRDAVALISVQELNIAYCSEQVKITDGNATQVFYHRGCESFAPEIISDVNFGLSNNITVQLITLRSGRSLKIKFAILKKGLTSAILVSGWNVTLLNATFTSFTLQWTRIDTSFYIIEVKSINGTLLGIETVPGNATTTNIKGMSPSTKYRVVVYGIDRIGQPYKSLESAFATKK</sequence>
<evidence type="ECO:0000256" key="1">
    <source>
        <dbReference type="ARBA" id="ARBA00023157"/>
    </source>
</evidence>
<dbReference type="PROSITE" id="PS01180">
    <property type="entry name" value="CUB"/>
    <property type="match status" value="1"/>
</dbReference>
<gene>
    <name evidence="5" type="ORF">OS493_027018</name>
</gene>
<evidence type="ECO:0000259" key="4">
    <source>
        <dbReference type="PROSITE" id="PS50853"/>
    </source>
</evidence>
<organism evidence="5 6">
    <name type="scientific">Desmophyllum pertusum</name>
    <dbReference type="NCBI Taxonomy" id="174260"/>
    <lineage>
        <taxon>Eukaryota</taxon>
        <taxon>Metazoa</taxon>
        <taxon>Cnidaria</taxon>
        <taxon>Anthozoa</taxon>
        <taxon>Hexacorallia</taxon>
        <taxon>Scleractinia</taxon>
        <taxon>Caryophylliina</taxon>
        <taxon>Caryophylliidae</taxon>
        <taxon>Desmophyllum</taxon>
    </lineage>
</organism>
<evidence type="ECO:0000256" key="2">
    <source>
        <dbReference type="PROSITE-ProRule" id="PRU00059"/>
    </source>
</evidence>
<reference evidence="5" key="1">
    <citation type="submission" date="2023-01" db="EMBL/GenBank/DDBJ databases">
        <title>Genome assembly of the deep-sea coral Lophelia pertusa.</title>
        <authorList>
            <person name="Herrera S."/>
            <person name="Cordes E."/>
        </authorList>
    </citation>
    <scope>NUCLEOTIDE SEQUENCE</scope>
    <source>
        <strain evidence="5">USNM1676648</strain>
        <tissue evidence="5">Polyp</tissue>
    </source>
</reference>
<dbReference type="PROSITE" id="PS50853">
    <property type="entry name" value="FN3"/>
    <property type="match status" value="1"/>
</dbReference>
<dbReference type="InterPro" id="IPR013783">
    <property type="entry name" value="Ig-like_fold"/>
</dbReference>
<dbReference type="Pfam" id="PF00041">
    <property type="entry name" value="fn3"/>
    <property type="match status" value="1"/>
</dbReference>
<dbReference type="InterPro" id="IPR003961">
    <property type="entry name" value="FN3_dom"/>
</dbReference>
<dbReference type="AlphaFoldDB" id="A0A9X0CKI1"/>
<evidence type="ECO:0000313" key="6">
    <source>
        <dbReference type="Proteomes" id="UP001163046"/>
    </source>
</evidence>
<proteinExistence type="predicted"/>
<name>A0A9X0CKI1_9CNID</name>
<feature type="domain" description="Fibronectin type-III" evidence="4">
    <location>
        <begin position="120"/>
        <end position="206"/>
    </location>
</feature>
<dbReference type="InterPro" id="IPR000859">
    <property type="entry name" value="CUB_dom"/>
</dbReference>
<comment type="caution">
    <text evidence="5">The sequence shown here is derived from an EMBL/GenBank/DDBJ whole genome shotgun (WGS) entry which is preliminary data.</text>
</comment>
<keyword evidence="6" id="KW-1185">Reference proteome</keyword>
<dbReference type="OrthoDB" id="10499029at2759"/>
<evidence type="ECO:0000259" key="3">
    <source>
        <dbReference type="PROSITE" id="PS01180"/>
    </source>
</evidence>
<dbReference type="SUPFAM" id="SSF49854">
    <property type="entry name" value="Spermadhesin, CUB domain"/>
    <property type="match status" value="1"/>
</dbReference>
<comment type="caution">
    <text evidence="2">Lacks conserved residue(s) required for the propagation of feature annotation.</text>
</comment>
<protein>
    <recommendedName>
        <fullName evidence="7">Fibronectin type-III domain-containing protein</fullName>
    </recommendedName>
</protein>
<dbReference type="Gene3D" id="2.60.40.10">
    <property type="entry name" value="Immunoglobulins"/>
    <property type="match status" value="1"/>
</dbReference>
<evidence type="ECO:0008006" key="7">
    <source>
        <dbReference type="Google" id="ProtNLM"/>
    </source>
</evidence>
<dbReference type="InterPro" id="IPR036116">
    <property type="entry name" value="FN3_sf"/>
</dbReference>
<feature type="non-terminal residue" evidence="5">
    <location>
        <position position="206"/>
    </location>
</feature>
<dbReference type="Proteomes" id="UP001163046">
    <property type="component" value="Unassembled WGS sequence"/>
</dbReference>
<accession>A0A9X0CKI1</accession>
<keyword evidence="1" id="KW-1015">Disulfide bond</keyword>